<protein>
    <recommendedName>
        <fullName evidence="3">GIY-YIG domain-containing protein</fullName>
    </recommendedName>
</protein>
<accession>A0ABW4WCY5</accession>
<sequence>MNWIPEYKPTDFGGPVESMQNRAGKALYKNVTLVWSKPQLLELDEEKIKPFFEDDRPLLYAIIRNHHKMMRKNLIAYIGLSTNPKARFQNHPTAKELAAKRGATSLSYAYLDTGRSSSRIDTIKGSLEQIEHILIWALWSQHDLRNDRKVFTLPGMGTKGADAWRIINDGYRFSGTMPREIVYPWMLTRLGKDRSKKKLQT</sequence>
<organism evidence="1 2">
    <name type="scientific">Mesorhizobium calcicola</name>
    <dbReference type="NCBI Taxonomy" id="1300310"/>
    <lineage>
        <taxon>Bacteria</taxon>
        <taxon>Pseudomonadati</taxon>
        <taxon>Pseudomonadota</taxon>
        <taxon>Alphaproteobacteria</taxon>
        <taxon>Hyphomicrobiales</taxon>
        <taxon>Phyllobacteriaceae</taxon>
        <taxon>Mesorhizobium</taxon>
    </lineage>
</organism>
<proteinExistence type="predicted"/>
<dbReference type="EMBL" id="JBHUGY010000019">
    <property type="protein sequence ID" value="MFD2053733.1"/>
    <property type="molecule type" value="Genomic_DNA"/>
</dbReference>
<evidence type="ECO:0000313" key="1">
    <source>
        <dbReference type="EMBL" id="MFD2053733.1"/>
    </source>
</evidence>
<comment type="caution">
    <text evidence="1">The sequence shown here is derived from an EMBL/GenBank/DDBJ whole genome shotgun (WGS) entry which is preliminary data.</text>
</comment>
<name>A0ABW4WCY5_9HYPH</name>
<dbReference type="RefSeq" id="WP_379018642.1">
    <property type="nucleotide sequence ID" value="NZ_JBHUGY010000019.1"/>
</dbReference>
<keyword evidence="2" id="KW-1185">Reference proteome</keyword>
<evidence type="ECO:0000313" key="2">
    <source>
        <dbReference type="Proteomes" id="UP001597349"/>
    </source>
</evidence>
<evidence type="ECO:0008006" key="3">
    <source>
        <dbReference type="Google" id="ProtNLM"/>
    </source>
</evidence>
<reference evidence="2" key="1">
    <citation type="journal article" date="2019" name="Int. J. Syst. Evol. Microbiol.">
        <title>The Global Catalogue of Microorganisms (GCM) 10K type strain sequencing project: providing services to taxonomists for standard genome sequencing and annotation.</title>
        <authorList>
            <consortium name="The Broad Institute Genomics Platform"/>
            <consortium name="The Broad Institute Genome Sequencing Center for Infectious Disease"/>
            <person name="Wu L."/>
            <person name="Ma J."/>
        </authorList>
    </citation>
    <scope>NUCLEOTIDE SEQUENCE [LARGE SCALE GENOMIC DNA]</scope>
    <source>
        <strain evidence="2">CGMCC 1.16226</strain>
    </source>
</reference>
<gene>
    <name evidence="1" type="ORF">ACFSQT_11760</name>
</gene>
<dbReference type="Proteomes" id="UP001597349">
    <property type="component" value="Unassembled WGS sequence"/>
</dbReference>